<evidence type="ECO:0000256" key="9">
    <source>
        <dbReference type="SAM" id="Phobius"/>
    </source>
</evidence>
<keyword evidence="4" id="KW-0677">Repeat</keyword>
<dbReference type="Proteomes" id="UP000009046">
    <property type="component" value="Unassembled WGS sequence"/>
</dbReference>
<dbReference type="HOGENOM" id="CLU_001183_3_1_1"/>
<dbReference type="InterPro" id="IPR037721">
    <property type="entry name" value="Ferlin"/>
</dbReference>
<dbReference type="Pfam" id="PF08151">
    <property type="entry name" value="FerI"/>
    <property type="match status" value="1"/>
</dbReference>
<evidence type="ECO:0000256" key="2">
    <source>
        <dbReference type="ARBA" id="ARBA00022692"/>
    </source>
</evidence>
<comment type="subcellular location">
    <subcellularLocation>
        <location evidence="1">Membrane</location>
        <topology evidence="1">Single-pass membrane protein</topology>
    </subcellularLocation>
</comment>
<dbReference type="EnsemblMetazoa" id="PHUM484780-RA">
    <property type="protein sequence ID" value="PHUM484780-PA"/>
    <property type="gene ID" value="PHUM484780"/>
</dbReference>
<dbReference type="SUPFAM" id="SSF49562">
    <property type="entry name" value="C2 domain (Calcium/lipid-binding domain, CaLB)"/>
    <property type="match status" value="6"/>
</dbReference>
<dbReference type="STRING" id="121224.E0VWI2"/>
<dbReference type="Pfam" id="PF00168">
    <property type="entry name" value="C2"/>
    <property type="match status" value="4"/>
</dbReference>
<dbReference type="InterPro" id="IPR037723">
    <property type="entry name" value="C2D_Ferlin"/>
</dbReference>
<feature type="compositionally biased region" description="Low complexity" evidence="8">
    <location>
        <begin position="1392"/>
        <end position="1401"/>
    </location>
</feature>
<dbReference type="InterPro" id="IPR035892">
    <property type="entry name" value="C2_domain_sf"/>
</dbReference>
<dbReference type="SMART" id="SM00239">
    <property type="entry name" value="C2"/>
    <property type="match status" value="5"/>
</dbReference>
<keyword evidence="2 9" id="KW-0812">Transmembrane</keyword>
<dbReference type="InterPro" id="IPR012968">
    <property type="entry name" value="FerIin_dom"/>
</dbReference>
<sequence length="2007" mass="229806">MYNQNIEERVFEWPVGRQIENDETLQIQLYVHNKYFNKKIIGFYCLVLQSLIENGSFTIRDTLTDLSNKPIPINVEFHVEYVMPNKSPSWSDTECLESLDDDQQKLIDIEQNIANLEKSMTLQRKESVKKYQSKDKTNLNTDNQNPSEGLEKSPGYDKKRARATTAFRSVRNLIRFSRYNTTRESHKDDEQKLLKEWGSDRKQFVPLSSGSDSVPESLAGSVTSLESVGGNEKEVLERVEKPKKVKPTLASVANAILKSQDFQICVTIIEARQLAGLNMDPVVCVQVGDQKKYTSVKESTNCPYYNEYFVFDFRMPPVMLFDKIITLSVLQARSLLRPNRLLGSFKLDVATVWAQPDHQFYHKWALLTDPDDMIAGPKGYLKCDMSVMGKGDSVKIPPKSEKDEDDIEANLLVPAGIPVERQRAKFIFKIYRADGLPKMNSSIVANVKKAFTGEVRDLVDPYVQISFAGLTGKTSVKKHSYSPVWNEQIVFNEMFPPLCQRIKIQLRDNDPVNNTIIGTHFIDLKTISNDGEKGFLPTFGPTFIHLYGSTRDYSLINEHSNLNSGLGEGISYRARILMSVRTEITNNVDLVTNDVEVEPIFPIQETSYGKNEEFFLFSTILSATMIDKKIGEKHIYFELSIGNSGNSIDGHNIPCQVLDDSDAEDALECVRTDLTTCQSTTTSAKPMTHDKIYYFLPYWDNKPCMHTISVWPDFRKRMYNSNMISKIADALEEGLTETHMLMESENSNAEKKLKTVLENLSMACSRYVNLTKGTSSCPGTGKTKLDKERMKLCQREIEKLATSSRNLKALVTKSSFKERYKTAGTYLQKLKFLEEDPQQSLPDVFIWALSGNKRLAYYRIPARDIIYSVVNEECGRECGKVQSLFLKLPGKKSVGPSGWTIQVNLQIYMWLGLLKHKKNYIEGIPKGYEISNEIKNVEKLRAPPPRVLHYRSMHSFQLRAHMYQARSLIGSDASGLSDPFARVILGEYCKTTQVLDETLSPTWDELLVFDEILLWGIKEDIKKDPPTIIVEIFDQDRVGKSEFIGRALAKPYVKLLEDPYEGPKFPPPLEWHEILRGPDHAGELLACFELLEYTKHSNELPQLPLPKETIIENSTAIDIDTGPLLPVPRGIRPTLAKYRIEVLFWGLRDLKRIHLLTVDKPRVDVECAGHIINSSVIQNAKKNPNFGNPVKFIDLELPEQELYRPPLTIRAVDCRSFGRYTLVGTHTINSIHKYMFIPTIKKENEINKHQLKPLQQSPSCHAAQMNSSGEDVSCYDKNFKENSPLIPKETTLSLSYGTAAVIPHKKQIKAEINKRRRKNTTRELEDDEGSKDWWTKYFASVEATIEESKTAKRETIIAQNQQIEIQMTSDSSDVQDPFSATSDQKSQKSKTKGSTSKFVSKLSPKTDRKKVESKTALLKIYQNELENQPEYNSFKEWLLSFYLYRGKKTGDDVEDDSRIVGTFKGAIKVYKWPLPKDVIDHTIMGFDPQHGFFQGLPSSDPIHVLVRVYVVKAKDLHPMDINGKADPYIVLQLGSKRISDKENYVSKQLNPVFGKCFEIEATFPQDSLLTVQVFDWDLVGSDEMIGETKIDLENRFYSRQRATCGIASRYDEYGYNQWRDPMKPSQILSKLCKEGKIDPPVYNRGKVTVGKHNFVIKQEEIDQCDFSKGIEEQVALSILQKWQEIPRIGCQLVPEHIETRPLYNPDRPSIEQGKLEMWVDMFPMDMPLPGPPVDISPRKPKSYELRVIIWNTEDVVLEDDAFFTGEKMSDIYVKGWLKGPEDCQYTDIHFRSLTGEGNFNWRFIFPFDYLVAEEKIVISRKESLFSWDETECKIPARLELQVWDADHFSADDFLGAITLDLNRFPRGAKSSKLCTLNMLKTDGSVSMINIFKQKRLKGWWPFYIKKENEEMELTGKVEAEIHLLTKEEAEKIPAGCGRNEPDPLEKPNRPDSSFVWFINPLKSMRYVLWHNYKWMILKFLIILALALILFLFFYSIPGYTVKKLLGA</sequence>
<dbReference type="InterPro" id="IPR012561">
    <property type="entry name" value="Ferlin_B-domain"/>
</dbReference>
<evidence type="ECO:0000256" key="8">
    <source>
        <dbReference type="SAM" id="MobiDB-lite"/>
    </source>
</evidence>
<dbReference type="InterPro" id="IPR037722">
    <property type="entry name" value="C2C_Ferlin"/>
</dbReference>
<dbReference type="GO" id="GO:0046872">
    <property type="term" value="F:metal ion binding"/>
    <property type="evidence" value="ECO:0007669"/>
    <property type="project" value="UniProtKB-KW"/>
</dbReference>
<evidence type="ECO:0000256" key="1">
    <source>
        <dbReference type="ARBA" id="ARBA00004167"/>
    </source>
</evidence>
<keyword evidence="6 9" id="KW-1133">Transmembrane helix</keyword>
<dbReference type="FunFam" id="2.60.40.150:FF:000138">
    <property type="entry name" value="Fer-1-like family member 6"/>
    <property type="match status" value="1"/>
</dbReference>
<dbReference type="CDD" id="cd08374">
    <property type="entry name" value="C2F_Ferlin"/>
    <property type="match status" value="1"/>
</dbReference>
<dbReference type="CDD" id="cd04018">
    <property type="entry name" value="C2C_Ferlin"/>
    <property type="match status" value="1"/>
</dbReference>
<dbReference type="OrthoDB" id="10059618at2759"/>
<dbReference type="FunFam" id="2.60.40.150:FF:000034">
    <property type="entry name" value="otoferlin isoform X2"/>
    <property type="match status" value="1"/>
</dbReference>
<reference evidence="11" key="1">
    <citation type="submission" date="2007-04" db="EMBL/GenBank/DDBJ databases">
        <title>Annotation of Pediculus humanus corporis strain USDA.</title>
        <authorList>
            <person name="Kirkness E."/>
            <person name="Hannick L."/>
            <person name="Hass B."/>
            <person name="Bruggner R."/>
            <person name="Lawson D."/>
            <person name="Bidwell S."/>
            <person name="Joardar V."/>
            <person name="Caler E."/>
            <person name="Walenz B."/>
            <person name="Inman J."/>
            <person name="Schobel S."/>
            <person name="Galinsky K."/>
            <person name="Amedeo P."/>
            <person name="Strausberg R."/>
        </authorList>
    </citation>
    <scope>NUCLEOTIDE SEQUENCE</scope>
    <source>
        <strain evidence="11">USDA</strain>
    </source>
</reference>
<keyword evidence="3" id="KW-0479">Metal-binding</keyword>
<evidence type="ECO:0000259" key="10">
    <source>
        <dbReference type="PROSITE" id="PS50004"/>
    </source>
</evidence>
<dbReference type="CDD" id="cd04017">
    <property type="entry name" value="C2D_Ferlin"/>
    <property type="match status" value="1"/>
</dbReference>
<reference evidence="11" key="2">
    <citation type="submission" date="2007-04" db="EMBL/GenBank/DDBJ databases">
        <title>The genome of the human body louse.</title>
        <authorList>
            <consortium name="The Human Body Louse Genome Consortium"/>
            <person name="Kirkness E."/>
            <person name="Walenz B."/>
            <person name="Hass B."/>
            <person name="Bruggner R."/>
            <person name="Strausberg R."/>
        </authorList>
    </citation>
    <scope>NUCLEOTIDE SEQUENCE</scope>
    <source>
        <strain evidence="11">USDA</strain>
    </source>
</reference>
<dbReference type="VEuPathDB" id="VectorBase:PHUM484780"/>
<dbReference type="CDD" id="cd04037">
    <property type="entry name" value="C2E_Ferlin"/>
    <property type="match status" value="1"/>
</dbReference>
<dbReference type="EMBL" id="AAZO01005876">
    <property type="status" value="NOT_ANNOTATED_CDS"/>
    <property type="molecule type" value="Genomic_DNA"/>
</dbReference>
<feature type="domain" description="C2" evidence="10">
    <location>
        <begin position="1487"/>
        <end position="1605"/>
    </location>
</feature>
<dbReference type="InterPro" id="IPR032362">
    <property type="entry name" value="Ferlin_C"/>
</dbReference>
<evidence type="ECO:0000313" key="12">
    <source>
        <dbReference type="EnsemblMetazoa" id="PHUM484780-PA"/>
    </source>
</evidence>
<dbReference type="Gene3D" id="2.60.40.150">
    <property type="entry name" value="C2 domain"/>
    <property type="match status" value="6"/>
</dbReference>
<dbReference type="InParanoid" id="E0VWI2"/>
<name>E0VWI2_PEDHC</name>
<dbReference type="Pfam" id="PF22901">
    <property type="entry name" value="dsrm_Ferlin"/>
    <property type="match status" value="1"/>
</dbReference>
<dbReference type="InterPro" id="IPR055072">
    <property type="entry name" value="Ferlin_DSRM"/>
</dbReference>
<dbReference type="FunFam" id="2.60.40.150:FF:000054">
    <property type="entry name" value="otoferlin isoform X2"/>
    <property type="match status" value="1"/>
</dbReference>
<dbReference type="CTD" id="8231428"/>
<feature type="compositionally biased region" description="Basic and acidic residues" evidence="8">
    <location>
        <begin position="149"/>
        <end position="158"/>
    </location>
</feature>
<dbReference type="PANTHER" id="PTHR12546">
    <property type="entry name" value="FER-1-LIKE"/>
    <property type="match status" value="1"/>
</dbReference>
<dbReference type="InterPro" id="IPR037725">
    <property type="entry name" value="C2F_Ferlin"/>
</dbReference>
<accession>E0VWI2</accession>
<dbReference type="PROSITE" id="PS50004">
    <property type="entry name" value="C2"/>
    <property type="match status" value="6"/>
</dbReference>
<feature type="domain" description="C2" evidence="10">
    <location>
        <begin position="241"/>
        <end position="365"/>
    </location>
</feature>
<dbReference type="eggNOG" id="KOG1326">
    <property type="taxonomic scope" value="Eukaryota"/>
</dbReference>
<dbReference type="GO" id="GO:0007009">
    <property type="term" value="P:plasma membrane organization"/>
    <property type="evidence" value="ECO:0007669"/>
    <property type="project" value="TreeGrafter"/>
</dbReference>
<proteinExistence type="predicted"/>
<dbReference type="SMART" id="SM01201">
    <property type="entry name" value="FerB"/>
    <property type="match status" value="1"/>
</dbReference>
<keyword evidence="7 9" id="KW-0472">Membrane</keyword>
<dbReference type="GeneID" id="8231428"/>
<evidence type="ECO:0000313" key="13">
    <source>
        <dbReference type="Proteomes" id="UP000009046"/>
    </source>
</evidence>
<dbReference type="OMA" id="YYYLPYW"/>
<dbReference type="SMART" id="SM01202">
    <property type="entry name" value="FerI"/>
    <property type="match status" value="1"/>
</dbReference>
<feature type="domain" description="C2" evidence="10">
    <location>
        <begin position="1120"/>
        <end position="1244"/>
    </location>
</feature>
<dbReference type="InterPro" id="IPR000008">
    <property type="entry name" value="C2_dom"/>
</dbReference>
<dbReference type="GO" id="GO:0016020">
    <property type="term" value="C:membrane"/>
    <property type="evidence" value="ECO:0007669"/>
    <property type="project" value="UniProtKB-SubCell"/>
</dbReference>
<dbReference type="EMBL" id="DS235820">
    <property type="protein sequence ID" value="EEB17738.1"/>
    <property type="molecule type" value="Genomic_DNA"/>
</dbReference>
<evidence type="ECO:0000256" key="3">
    <source>
        <dbReference type="ARBA" id="ARBA00022723"/>
    </source>
</evidence>
<feature type="compositionally biased region" description="Basic and acidic residues" evidence="8">
    <location>
        <begin position="124"/>
        <end position="137"/>
    </location>
</feature>
<dbReference type="KEGG" id="phu:Phum_PHUM484780"/>
<gene>
    <name evidence="12" type="primary">8231428</name>
    <name evidence="11" type="ORF">Phum_PHUM484780</name>
</gene>
<feature type="region of interest" description="Disordered" evidence="8">
    <location>
        <begin position="1368"/>
        <end position="1406"/>
    </location>
</feature>
<evidence type="ECO:0000313" key="11">
    <source>
        <dbReference type="EMBL" id="EEB17738.1"/>
    </source>
</evidence>
<feature type="domain" description="C2" evidence="10">
    <location>
        <begin position="403"/>
        <end position="538"/>
    </location>
</feature>
<dbReference type="PANTHER" id="PTHR12546:SF60">
    <property type="entry name" value="MISFIRE, ISOFORM F"/>
    <property type="match status" value="1"/>
</dbReference>
<dbReference type="FunCoup" id="E0VWI2">
    <property type="interactions" value="35"/>
</dbReference>
<feature type="domain" description="C2" evidence="10">
    <location>
        <begin position="939"/>
        <end position="1072"/>
    </location>
</feature>
<dbReference type="Pfam" id="PF08150">
    <property type="entry name" value="FerB"/>
    <property type="match status" value="1"/>
</dbReference>
<dbReference type="RefSeq" id="XP_002430476.1">
    <property type="nucleotide sequence ID" value="XM_002430431.1"/>
</dbReference>
<evidence type="ECO:0000256" key="7">
    <source>
        <dbReference type="ARBA" id="ARBA00023136"/>
    </source>
</evidence>
<dbReference type="Pfam" id="PF16165">
    <property type="entry name" value="Ferlin_C"/>
    <property type="match status" value="1"/>
</dbReference>
<feature type="region of interest" description="Disordered" evidence="8">
    <location>
        <begin position="124"/>
        <end position="160"/>
    </location>
</feature>
<feature type="domain" description="C2" evidence="10">
    <location>
        <begin position="1727"/>
        <end position="1875"/>
    </location>
</feature>
<evidence type="ECO:0000256" key="5">
    <source>
        <dbReference type="ARBA" id="ARBA00022837"/>
    </source>
</evidence>
<dbReference type="InterPro" id="IPR037720">
    <property type="entry name" value="C2B_Ferlin"/>
</dbReference>
<evidence type="ECO:0000256" key="4">
    <source>
        <dbReference type="ARBA" id="ARBA00022737"/>
    </source>
</evidence>
<dbReference type="CDD" id="cd04011">
    <property type="entry name" value="C2B_Ferlin"/>
    <property type="match status" value="1"/>
</dbReference>
<dbReference type="InterPro" id="IPR037724">
    <property type="entry name" value="C2E_Ferlin"/>
</dbReference>
<reference evidence="12" key="3">
    <citation type="submission" date="2020-05" db="UniProtKB">
        <authorList>
            <consortium name="EnsemblMetazoa"/>
        </authorList>
    </citation>
    <scope>IDENTIFICATION</scope>
    <source>
        <strain evidence="12">USDA</strain>
    </source>
</reference>
<keyword evidence="5" id="KW-0106">Calcium</keyword>
<organism>
    <name type="scientific">Pediculus humanus subsp. corporis</name>
    <name type="common">Body louse</name>
    <dbReference type="NCBI Taxonomy" id="121224"/>
    <lineage>
        <taxon>Eukaryota</taxon>
        <taxon>Metazoa</taxon>
        <taxon>Ecdysozoa</taxon>
        <taxon>Arthropoda</taxon>
        <taxon>Hexapoda</taxon>
        <taxon>Insecta</taxon>
        <taxon>Pterygota</taxon>
        <taxon>Neoptera</taxon>
        <taxon>Paraneoptera</taxon>
        <taxon>Psocodea</taxon>
        <taxon>Troctomorpha</taxon>
        <taxon>Phthiraptera</taxon>
        <taxon>Anoplura</taxon>
        <taxon>Pediculidae</taxon>
        <taxon>Pediculus</taxon>
    </lineage>
</organism>
<keyword evidence="13" id="KW-1185">Reference proteome</keyword>
<feature type="compositionally biased region" description="Polar residues" evidence="8">
    <location>
        <begin position="138"/>
        <end position="147"/>
    </location>
</feature>
<protein>
    <recommendedName>
        <fullName evidence="10">C2 domain-containing protein</fullName>
    </recommendedName>
</protein>
<feature type="transmembrane region" description="Helical" evidence="9">
    <location>
        <begin position="1974"/>
        <end position="1994"/>
    </location>
</feature>
<evidence type="ECO:0000256" key="6">
    <source>
        <dbReference type="ARBA" id="ARBA00022989"/>
    </source>
</evidence>